<evidence type="ECO:0000259" key="1">
    <source>
        <dbReference type="PROSITE" id="PS50943"/>
    </source>
</evidence>
<dbReference type="InterPro" id="IPR001387">
    <property type="entry name" value="Cro/C1-type_HTH"/>
</dbReference>
<dbReference type="PROSITE" id="PS50943">
    <property type="entry name" value="HTH_CROC1"/>
    <property type="match status" value="1"/>
</dbReference>
<comment type="caution">
    <text evidence="2">The sequence shown here is derived from an EMBL/GenBank/DDBJ whole genome shotgun (WGS) entry which is preliminary data.</text>
</comment>
<feature type="domain" description="HTH cro/C1-type" evidence="1">
    <location>
        <begin position="12"/>
        <end position="66"/>
    </location>
</feature>
<evidence type="ECO:0000313" key="2">
    <source>
        <dbReference type="EMBL" id="MEX0404050.1"/>
    </source>
</evidence>
<dbReference type="InterPro" id="IPR010982">
    <property type="entry name" value="Lambda_DNA-bd_dom_sf"/>
</dbReference>
<dbReference type="SUPFAM" id="SSF47413">
    <property type="entry name" value="lambda repressor-like DNA-binding domains"/>
    <property type="match status" value="1"/>
</dbReference>
<gene>
    <name evidence="2" type="ORF">ABGN05_00060</name>
</gene>
<dbReference type="EMBL" id="JBDPGJ010000001">
    <property type="protein sequence ID" value="MEX0404050.1"/>
    <property type="molecule type" value="Genomic_DNA"/>
</dbReference>
<dbReference type="Gene3D" id="1.10.260.40">
    <property type="entry name" value="lambda repressor-like DNA-binding domains"/>
    <property type="match status" value="1"/>
</dbReference>
<dbReference type="RefSeq" id="WP_367951958.1">
    <property type="nucleotide sequence ID" value="NZ_JBDPGJ010000001.1"/>
</dbReference>
<reference evidence="2 3" key="1">
    <citation type="submission" date="2024-05" db="EMBL/GenBank/DDBJ databases">
        <authorList>
            <person name="Jiang F."/>
        </authorList>
    </citation>
    <scope>NUCLEOTIDE SEQUENCE [LARGE SCALE GENOMIC DNA]</scope>
    <source>
        <strain evidence="2 3">LZ166</strain>
    </source>
</reference>
<evidence type="ECO:0000313" key="3">
    <source>
        <dbReference type="Proteomes" id="UP001556692"/>
    </source>
</evidence>
<dbReference type="CDD" id="cd00093">
    <property type="entry name" value="HTH_XRE"/>
    <property type="match status" value="1"/>
</dbReference>
<proteinExistence type="predicted"/>
<dbReference type="Pfam" id="PF01381">
    <property type="entry name" value="HTH_3"/>
    <property type="match status" value="1"/>
</dbReference>
<accession>A0ABV3SCH4</accession>
<keyword evidence="3" id="KW-1185">Reference proteome</keyword>
<name>A0ABV3SCH4_9HYPH</name>
<protein>
    <submittedName>
        <fullName evidence="2">Helix-turn-helix transcriptional regulator</fullName>
    </submittedName>
</protein>
<dbReference type="Proteomes" id="UP001556692">
    <property type="component" value="Unassembled WGS sequence"/>
</dbReference>
<sequence length="75" mass="8613">MARPSDFWRNLIRELMTERGVSMRRLGQMTGISRKAIGRFVKGQSTLSMDRLETLLAVFGYVLDVVPRKEARPCL</sequence>
<dbReference type="SMART" id="SM00530">
    <property type="entry name" value="HTH_XRE"/>
    <property type="match status" value="1"/>
</dbReference>
<organism evidence="2 3">
    <name type="scientific">Aquibium pacificus</name>
    <dbReference type="NCBI Taxonomy" id="3153579"/>
    <lineage>
        <taxon>Bacteria</taxon>
        <taxon>Pseudomonadati</taxon>
        <taxon>Pseudomonadota</taxon>
        <taxon>Alphaproteobacteria</taxon>
        <taxon>Hyphomicrobiales</taxon>
        <taxon>Phyllobacteriaceae</taxon>
        <taxon>Aquibium</taxon>
    </lineage>
</organism>